<evidence type="ECO:0000313" key="2">
    <source>
        <dbReference type="Proteomes" id="UP001054945"/>
    </source>
</evidence>
<sequence>MNLMDAKGRHCDQHCVNWLNRSIEHLFGRTLEFGQIQLIFAGSLNLNSLQYHDPIYLQNVKAFSIGLFVSKDNNC</sequence>
<name>A0AAV4Q8G5_CAEEX</name>
<reference evidence="1 2" key="1">
    <citation type="submission" date="2021-06" db="EMBL/GenBank/DDBJ databases">
        <title>Caerostris extrusa draft genome.</title>
        <authorList>
            <person name="Kono N."/>
            <person name="Arakawa K."/>
        </authorList>
    </citation>
    <scope>NUCLEOTIDE SEQUENCE [LARGE SCALE GENOMIC DNA]</scope>
</reference>
<dbReference type="EMBL" id="BPLR01005740">
    <property type="protein sequence ID" value="GIY04671.1"/>
    <property type="molecule type" value="Genomic_DNA"/>
</dbReference>
<evidence type="ECO:0000313" key="1">
    <source>
        <dbReference type="EMBL" id="GIY04671.1"/>
    </source>
</evidence>
<organism evidence="1 2">
    <name type="scientific">Caerostris extrusa</name>
    <name type="common">Bark spider</name>
    <name type="synonym">Caerostris bankana</name>
    <dbReference type="NCBI Taxonomy" id="172846"/>
    <lineage>
        <taxon>Eukaryota</taxon>
        <taxon>Metazoa</taxon>
        <taxon>Ecdysozoa</taxon>
        <taxon>Arthropoda</taxon>
        <taxon>Chelicerata</taxon>
        <taxon>Arachnida</taxon>
        <taxon>Araneae</taxon>
        <taxon>Araneomorphae</taxon>
        <taxon>Entelegynae</taxon>
        <taxon>Araneoidea</taxon>
        <taxon>Araneidae</taxon>
        <taxon>Caerostris</taxon>
    </lineage>
</organism>
<proteinExistence type="predicted"/>
<accession>A0AAV4Q8G5</accession>
<gene>
    <name evidence="1" type="ORF">CEXT_368831</name>
</gene>
<keyword evidence="2" id="KW-1185">Reference proteome</keyword>
<dbReference type="AlphaFoldDB" id="A0AAV4Q8G5"/>
<protein>
    <submittedName>
        <fullName evidence="1">Uncharacterized protein</fullName>
    </submittedName>
</protein>
<comment type="caution">
    <text evidence="1">The sequence shown here is derived from an EMBL/GenBank/DDBJ whole genome shotgun (WGS) entry which is preliminary data.</text>
</comment>
<dbReference type="Proteomes" id="UP001054945">
    <property type="component" value="Unassembled WGS sequence"/>
</dbReference>